<dbReference type="EC" id="5.3.1.6" evidence="2"/>
<dbReference type="NCBIfam" id="NF001924">
    <property type="entry name" value="PRK00702.1"/>
    <property type="match status" value="1"/>
</dbReference>
<sequence length="242" mass="25889">MTDLTPQDRAKIAAGRHAAETYCRDGMRLGLGSGTTSHFFVRALGEKVKQGLDIVGVPTSTATRDLALDLGIPLVDLDDVTELDVCVDGPDEIDPDGSMIKGGGACLLWEKIVATASRKMVVVADNSKLVARLGAFPLPVEVVRFGHESTTRAVRALLGDFGHAEVRTTPRMRDGARLVTDNGNYIIDVHLGRIDRAGELTVELNRIPGVVENGLFVGIGDEVVFGYPDGRAEVRELPMATA</sequence>
<evidence type="ECO:0000256" key="2">
    <source>
        <dbReference type="HAMAP-Rule" id="MF_00170"/>
    </source>
</evidence>
<dbReference type="InterPro" id="IPR020672">
    <property type="entry name" value="Ribose5P_isomerase_typA_subgr"/>
</dbReference>
<proteinExistence type="inferred from homology"/>
<dbReference type="GO" id="GO:0004751">
    <property type="term" value="F:ribose-5-phosphate isomerase activity"/>
    <property type="evidence" value="ECO:0007669"/>
    <property type="project" value="UniProtKB-EC"/>
</dbReference>
<feature type="active site" description="Proton acceptor" evidence="2">
    <location>
        <position position="110"/>
    </location>
</feature>
<feature type="binding site" evidence="2">
    <location>
        <begin position="33"/>
        <end position="36"/>
    </location>
    <ligand>
        <name>substrate</name>
    </ligand>
</feature>
<comment type="catalytic activity">
    <reaction evidence="2">
        <text>aldehydo-D-ribose 5-phosphate = D-ribulose 5-phosphate</text>
        <dbReference type="Rhea" id="RHEA:14657"/>
        <dbReference type="ChEBI" id="CHEBI:58121"/>
        <dbReference type="ChEBI" id="CHEBI:58273"/>
        <dbReference type="EC" id="5.3.1.6"/>
    </reaction>
</comment>
<gene>
    <name evidence="2 3" type="primary">rpiA</name>
    <name evidence="3" type="ORF">ACFPZ3_19835</name>
</gene>
<comment type="subunit">
    <text evidence="2">Homodimer.</text>
</comment>
<dbReference type="PANTHER" id="PTHR11934:SF0">
    <property type="entry name" value="RIBOSE-5-PHOSPHATE ISOMERASE"/>
    <property type="match status" value="1"/>
</dbReference>
<comment type="caution">
    <text evidence="3">The sequence shown here is derived from an EMBL/GenBank/DDBJ whole genome shotgun (WGS) entry which is preliminary data.</text>
</comment>
<dbReference type="Pfam" id="PF06026">
    <property type="entry name" value="Rib_5-P_isom_A"/>
    <property type="match status" value="1"/>
</dbReference>
<evidence type="ECO:0000313" key="4">
    <source>
        <dbReference type="Proteomes" id="UP001596058"/>
    </source>
</evidence>
<dbReference type="Gene3D" id="3.30.70.260">
    <property type="match status" value="1"/>
</dbReference>
<dbReference type="PANTHER" id="PTHR11934">
    <property type="entry name" value="RIBOSE-5-PHOSPHATE ISOMERASE"/>
    <property type="match status" value="1"/>
</dbReference>
<comment type="pathway">
    <text evidence="2">Carbohydrate degradation; pentose phosphate pathway; D-ribose 5-phosphate from D-ribulose 5-phosphate (non-oxidative stage): step 1/1.</text>
</comment>
<dbReference type="CDD" id="cd01398">
    <property type="entry name" value="RPI_A"/>
    <property type="match status" value="1"/>
</dbReference>
<name>A0ABW1CM33_9ACTN</name>
<dbReference type="Gene3D" id="3.40.50.1360">
    <property type="match status" value="1"/>
</dbReference>
<organism evidence="3 4">
    <name type="scientific">Nonomuraea insulae</name>
    <dbReference type="NCBI Taxonomy" id="1616787"/>
    <lineage>
        <taxon>Bacteria</taxon>
        <taxon>Bacillati</taxon>
        <taxon>Actinomycetota</taxon>
        <taxon>Actinomycetes</taxon>
        <taxon>Streptosporangiales</taxon>
        <taxon>Streptosporangiaceae</taxon>
        <taxon>Nonomuraea</taxon>
    </lineage>
</organism>
<evidence type="ECO:0000313" key="3">
    <source>
        <dbReference type="EMBL" id="MFC5826124.1"/>
    </source>
</evidence>
<feature type="binding site" evidence="2">
    <location>
        <position position="128"/>
    </location>
    <ligand>
        <name>substrate</name>
    </ligand>
</feature>
<comment type="similarity">
    <text evidence="2">Belongs to the ribose 5-phosphate isomerase family.</text>
</comment>
<dbReference type="InterPro" id="IPR037171">
    <property type="entry name" value="NagB/RpiA_transferase-like"/>
</dbReference>
<dbReference type="SUPFAM" id="SSF75445">
    <property type="entry name" value="D-ribose-5-phosphate isomerase (RpiA), lid domain"/>
    <property type="match status" value="1"/>
</dbReference>
<dbReference type="EMBL" id="JBHSPA010000023">
    <property type="protein sequence ID" value="MFC5826124.1"/>
    <property type="molecule type" value="Genomic_DNA"/>
</dbReference>
<keyword evidence="4" id="KW-1185">Reference proteome</keyword>
<dbReference type="RefSeq" id="WP_379515630.1">
    <property type="nucleotide sequence ID" value="NZ_JBHSPA010000023.1"/>
</dbReference>
<accession>A0ABW1CM33</accession>
<dbReference type="Proteomes" id="UP001596058">
    <property type="component" value="Unassembled WGS sequence"/>
</dbReference>
<protein>
    <recommendedName>
        <fullName evidence="2">Ribose-5-phosphate isomerase A</fullName>
        <ecNumber evidence="2">5.3.1.6</ecNumber>
    </recommendedName>
    <alternativeName>
        <fullName evidence="2">Phosphoriboisomerase A</fullName>
        <shortName evidence="2">PRI</shortName>
    </alternativeName>
</protein>
<dbReference type="HAMAP" id="MF_00170">
    <property type="entry name" value="Rib_5P_isom_A"/>
    <property type="match status" value="1"/>
</dbReference>
<dbReference type="SUPFAM" id="SSF100950">
    <property type="entry name" value="NagB/RpiA/CoA transferase-like"/>
    <property type="match status" value="1"/>
</dbReference>
<dbReference type="NCBIfam" id="TIGR00021">
    <property type="entry name" value="rpiA"/>
    <property type="match status" value="1"/>
</dbReference>
<feature type="binding site" evidence="2">
    <location>
        <begin position="88"/>
        <end position="91"/>
    </location>
    <ligand>
        <name>substrate</name>
    </ligand>
</feature>
<comment type="function">
    <text evidence="2">Catalyzes the reversible conversion of ribose-5-phosphate to ribulose 5-phosphate.</text>
</comment>
<keyword evidence="1 2" id="KW-0413">Isomerase</keyword>
<dbReference type="InterPro" id="IPR004788">
    <property type="entry name" value="Ribose5P_isomerase_type_A"/>
</dbReference>
<reference evidence="4" key="1">
    <citation type="journal article" date="2019" name="Int. J. Syst. Evol. Microbiol.">
        <title>The Global Catalogue of Microorganisms (GCM) 10K type strain sequencing project: providing services to taxonomists for standard genome sequencing and annotation.</title>
        <authorList>
            <consortium name="The Broad Institute Genomics Platform"/>
            <consortium name="The Broad Institute Genome Sequencing Center for Infectious Disease"/>
            <person name="Wu L."/>
            <person name="Ma J."/>
        </authorList>
    </citation>
    <scope>NUCLEOTIDE SEQUENCE [LARGE SCALE GENOMIC DNA]</scope>
    <source>
        <strain evidence="4">CCUG 53903</strain>
    </source>
</reference>
<evidence type="ECO:0000256" key="1">
    <source>
        <dbReference type="ARBA" id="ARBA00023235"/>
    </source>
</evidence>
<feature type="binding site" evidence="2">
    <location>
        <begin position="101"/>
        <end position="104"/>
    </location>
    <ligand>
        <name>substrate</name>
    </ligand>
</feature>